<protein>
    <submittedName>
        <fullName evidence="1">6175_t:CDS:1</fullName>
    </submittedName>
</protein>
<dbReference type="EMBL" id="CAJVQA010014064">
    <property type="protein sequence ID" value="CAG8728711.1"/>
    <property type="molecule type" value="Genomic_DNA"/>
</dbReference>
<evidence type="ECO:0000313" key="1">
    <source>
        <dbReference type="EMBL" id="CAG8728711.1"/>
    </source>
</evidence>
<dbReference type="Proteomes" id="UP000789759">
    <property type="component" value="Unassembled WGS sequence"/>
</dbReference>
<dbReference type="OrthoDB" id="10448071at2759"/>
<comment type="caution">
    <text evidence="1">The sequence shown here is derived from an EMBL/GenBank/DDBJ whole genome shotgun (WGS) entry which is preliminary data.</text>
</comment>
<evidence type="ECO:0000313" key="2">
    <source>
        <dbReference type="Proteomes" id="UP000789759"/>
    </source>
</evidence>
<proteinExistence type="predicted"/>
<organism evidence="1 2">
    <name type="scientific">Cetraspora pellucida</name>
    <dbReference type="NCBI Taxonomy" id="1433469"/>
    <lineage>
        <taxon>Eukaryota</taxon>
        <taxon>Fungi</taxon>
        <taxon>Fungi incertae sedis</taxon>
        <taxon>Mucoromycota</taxon>
        <taxon>Glomeromycotina</taxon>
        <taxon>Glomeromycetes</taxon>
        <taxon>Diversisporales</taxon>
        <taxon>Gigasporaceae</taxon>
        <taxon>Cetraspora</taxon>
    </lineage>
</organism>
<dbReference type="AlphaFoldDB" id="A0A9N9IAJ3"/>
<gene>
    <name evidence="1" type="ORF">CPELLU_LOCUS13346</name>
</gene>
<keyword evidence="2" id="KW-1185">Reference proteome</keyword>
<sequence>MKSDNSKIHPVASGNSKEKRLTLPLAFIDDDKSIDEDIVEVGSPILSKHKSLHGRNYFDIEDLNYALPSDKLEADRGSLSHILNKHVWKGNFRSPIAQKLKNGGAKVLDIG</sequence>
<reference evidence="1" key="1">
    <citation type="submission" date="2021-06" db="EMBL/GenBank/DDBJ databases">
        <authorList>
            <person name="Kallberg Y."/>
            <person name="Tangrot J."/>
            <person name="Rosling A."/>
        </authorList>
    </citation>
    <scope>NUCLEOTIDE SEQUENCE</scope>
    <source>
        <strain evidence="1">FL966</strain>
    </source>
</reference>
<accession>A0A9N9IAJ3</accession>
<name>A0A9N9IAJ3_9GLOM</name>